<dbReference type="GeneID" id="19046699"/>
<dbReference type="AlphaFoldDB" id="A0A0D3K0R5"/>
<organism evidence="2 3">
    <name type="scientific">Emiliania huxleyi (strain CCMP1516)</name>
    <dbReference type="NCBI Taxonomy" id="280463"/>
    <lineage>
        <taxon>Eukaryota</taxon>
        <taxon>Haptista</taxon>
        <taxon>Haptophyta</taxon>
        <taxon>Prymnesiophyceae</taxon>
        <taxon>Isochrysidales</taxon>
        <taxon>Noelaerhabdaceae</taxon>
        <taxon>Emiliania</taxon>
    </lineage>
</organism>
<feature type="region of interest" description="Disordered" evidence="1">
    <location>
        <begin position="15"/>
        <end position="39"/>
    </location>
</feature>
<protein>
    <submittedName>
        <fullName evidence="2">Uncharacterized protein</fullName>
    </submittedName>
</protein>
<dbReference type="EnsemblProtists" id="EOD29350">
    <property type="protein sequence ID" value="EOD29350"/>
    <property type="gene ID" value="EMIHUDRAFT_203981"/>
</dbReference>
<evidence type="ECO:0000313" key="3">
    <source>
        <dbReference type="Proteomes" id="UP000013827"/>
    </source>
</evidence>
<dbReference type="KEGG" id="ehx:EMIHUDRAFT_203981"/>
<reference evidence="3" key="1">
    <citation type="journal article" date="2013" name="Nature">
        <title>Pan genome of the phytoplankton Emiliania underpins its global distribution.</title>
        <authorList>
            <person name="Read B.A."/>
            <person name="Kegel J."/>
            <person name="Klute M.J."/>
            <person name="Kuo A."/>
            <person name="Lefebvre S.C."/>
            <person name="Maumus F."/>
            <person name="Mayer C."/>
            <person name="Miller J."/>
            <person name="Monier A."/>
            <person name="Salamov A."/>
            <person name="Young J."/>
            <person name="Aguilar M."/>
            <person name="Claverie J.M."/>
            <person name="Frickenhaus S."/>
            <person name="Gonzalez K."/>
            <person name="Herman E.K."/>
            <person name="Lin Y.C."/>
            <person name="Napier J."/>
            <person name="Ogata H."/>
            <person name="Sarno A.F."/>
            <person name="Shmutz J."/>
            <person name="Schroeder D."/>
            <person name="de Vargas C."/>
            <person name="Verret F."/>
            <person name="von Dassow P."/>
            <person name="Valentin K."/>
            <person name="Van de Peer Y."/>
            <person name="Wheeler G."/>
            <person name="Dacks J.B."/>
            <person name="Delwiche C.F."/>
            <person name="Dyhrman S.T."/>
            <person name="Glockner G."/>
            <person name="John U."/>
            <person name="Richards T."/>
            <person name="Worden A.Z."/>
            <person name="Zhang X."/>
            <person name="Grigoriev I.V."/>
            <person name="Allen A.E."/>
            <person name="Bidle K."/>
            <person name="Borodovsky M."/>
            <person name="Bowler C."/>
            <person name="Brownlee C."/>
            <person name="Cock J.M."/>
            <person name="Elias M."/>
            <person name="Gladyshev V.N."/>
            <person name="Groth M."/>
            <person name="Guda C."/>
            <person name="Hadaegh A."/>
            <person name="Iglesias-Rodriguez M.D."/>
            <person name="Jenkins J."/>
            <person name="Jones B.M."/>
            <person name="Lawson T."/>
            <person name="Leese F."/>
            <person name="Lindquist E."/>
            <person name="Lobanov A."/>
            <person name="Lomsadze A."/>
            <person name="Malik S.B."/>
            <person name="Marsh M.E."/>
            <person name="Mackinder L."/>
            <person name="Mock T."/>
            <person name="Mueller-Roeber B."/>
            <person name="Pagarete A."/>
            <person name="Parker M."/>
            <person name="Probert I."/>
            <person name="Quesneville H."/>
            <person name="Raines C."/>
            <person name="Rensing S.A."/>
            <person name="Riano-Pachon D.M."/>
            <person name="Richier S."/>
            <person name="Rokitta S."/>
            <person name="Shiraiwa Y."/>
            <person name="Soanes D.M."/>
            <person name="van der Giezen M."/>
            <person name="Wahlund T.M."/>
            <person name="Williams B."/>
            <person name="Wilson W."/>
            <person name="Wolfe G."/>
            <person name="Wurch L.L."/>
        </authorList>
    </citation>
    <scope>NUCLEOTIDE SEQUENCE</scope>
</reference>
<name>A0A0D3K0R5_EMIH1</name>
<proteinExistence type="predicted"/>
<keyword evidence="3" id="KW-1185">Reference proteome</keyword>
<evidence type="ECO:0000256" key="1">
    <source>
        <dbReference type="SAM" id="MobiDB-lite"/>
    </source>
</evidence>
<accession>A0A0D3K0R5</accession>
<reference evidence="2" key="2">
    <citation type="submission" date="2024-10" db="UniProtKB">
        <authorList>
            <consortium name="EnsemblProtists"/>
        </authorList>
    </citation>
    <scope>IDENTIFICATION</scope>
</reference>
<dbReference type="PaxDb" id="2903-EOD29350"/>
<evidence type="ECO:0000313" key="2">
    <source>
        <dbReference type="EnsemblProtists" id="EOD29350"/>
    </source>
</evidence>
<dbReference type="Proteomes" id="UP000013827">
    <property type="component" value="Unassembled WGS sequence"/>
</dbReference>
<sequence length="127" mass="13508">MPAVPLVMAEFVDPSEAVAPRPSSATPARQPSRPEFGVDDEPLVALPSFDELAALRGPALPPINAGKAAYSLPEEEEQSPVEKVVFRLAWAGIGTLIAIEAEGRARNTLLEPARDLLKARERGAEAT</sequence>
<dbReference type="HOGENOM" id="CLU_1974715_0_0_1"/>
<dbReference type="RefSeq" id="XP_005781779.1">
    <property type="nucleotide sequence ID" value="XM_005781722.1"/>
</dbReference>